<reference evidence="1 2" key="1">
    <citation type="submission" date="2017-07" db="EMBL/GenBank/DDBJ databases">
        <title>Isolation and whole genome analysis of endospore-forming bacteria from heroin.</title>
        <authorList>
            <person name="Kalinowski J."/>
            <person name="Ahrens B."/>
            <person name="Al-Dilaimi A."/>
            <person name="Winkler A."/>
            <person name="Wibberg D."/>
            <person name="Schleenbecker U."/>
            <person name="Ruckert C."/>
            <person name="Wolfel R."/>
            <person name="Grass G."/>
        </authorList>
    </citation>
    <scope>NUCLEOTIDE SEQUENCE [LARGE SCALE GENOMIC DNA]</scope>
    <source>
        <strain evidence="1 2">7539</strain>
    </source>
</reference>
<dbReference type="SMART" id="SM01298">
    <property type="entry name" value="KapB"/>
    <property type="match status" value="1"/>
</dbReference>
<name>A0A268P519_SHOCL</name>
<dbReference type="Gene3D" id="2.30.30.430">
    <property type="entry name" value="Kinase associated protein B domain"/>
    <property type="match status" value="1"/>
</dbReference>
<keyword evidence="1" id="KW-0418">Kinase</keyword>
<evidence type="ECO:0000313" key="1">
    <source>
        <dbReference type="EMBL" id="PAE90832.1"/>
    </source>
</evidence>
<sequence length="122" mass="14165">MELSQAKYKSGIYIGNVLEVRKEENRALFQVLAVLTHPNQGDLHHPKQIDVPFFHERKALAYLEKAWVPFSTVKPYEGELPDYGSSLKAAWEAACERLRSDDSDWAVKSLQLLQEVRKEYRF</sequence>
<proteinExistence type="predicted"/>
<dbReference type="Pfam" id="PF08810">
    <property type="entry name" value="KapB"/>
    <property type="match status" value="1"/>
</dbReference>
<evidence type="ECO:0000313" key="2">
    <source>
        <dbReference type="Proteomes" id="UP000216207"/>
    </source>
</evidence>
<organism evidence="1 2">
    <name type="scientific">Shouchella clausii</name>
    <name type="common">Alkalihalobacillus clausii</name>
    <dbReference type="NCBI Taxonomy" id="79880"/>
    <lineage>
        <taxon>Bacteria</taxon>
        <taxon>Bacillati</taxon>
        <taxon>Bacillota</taxon>
        <taxon>Bacilli</taxon>
        <taxon>Bacillales</taxon>
        <taxon>Bacillaceae</taxon>
        <taxon>Shouchella</taxon>
    </lineage>
</organism>
<protein>
    <submittedName>
        <fullName evidence="1">Kinase</fullName>
    </submittedName>
</protein>
<comment type="caution">
    <text evidence="1">The sequence shown here is derived from an EMBL/GenBank/DDBJ whole genome shotgun (WGS) entry which is preliminary data.</text>
</comment>
<dbReference type="RefSeq" id="WP_011246874.1">
    <property type="nucleotide sequence ID" value="NZ_BOQQ01000003.1"/>
</dbReference>
<gene>
    <name evidence="1" type="ORF">CHH72_02840</name>
</gene>
<dbReference type="OMA" id="DLHHPKQ"/>
<dbReference type="InterPro" id="IPR038080">
    <property type="entry name" value="KapB_sf"/>
</dbReference>
<dbReference type="GO" id="GO:0016301">
    <property type="term" value="F:kinase activity"/>
    <property type="evidence" value="ECO:0007669"/>
    <property type="project" value="UniProtKB-KW"/>
</dbReference>
<dbReference type="EMBL" id="NPCC01000004">
    <property type="protein sequence ID" value="PAE90832.1"/>
    <property type="molecule type" value="Genomic_DNA"/>
</dbReference>
<keyword evidence="1" id="KW-0808">Transferase</keyword>
<dbReference type="Proteomes" id="UP000216207">
    <property type="component" value="Unassembled WGS sequence"/>
</dbReference>
<dbReference type="InterPro" id="IPR014916">
    <property type="entry name" value="KapB"/>
</dbReference>
<dbReference type="AlphaFoldDB" id="A0A268P519"/>
<accession>A0A268P519</accession>
<dbReference type="SUPFAM" id="SSF141251">
    <property type="entry name" value="Kinase-associated protein B-like"/>
    <property type="match status" value="1"/>
</dbReference>